<evidence type="ECO:0000313" key="2">
    <source>
        <dbReference type="EMBL" id="MDX6807623.1"/>
    </source>
</evidence>
<dbReference type="Gene3D" id="2.40.10.220">
    <property type="entry name" value="predicted glycosyltransferase like domains"/>
    <property type="match status" value="2"/>
</dbReference>
<sequence length="200" mass="22075">MQPVPKERPEERRRHARVKVALSGRYMLSDQREYPCETCDISPGGVALTGPVIGRPGERVVVYLDHLGRIEGTVVRPITDGFALEIAATPRKRERLAEQLTWLANRDILGVPEDRLHERGPPKNTRSLIVLPDGREFPCRVLDVSLSGAAVETDVQPPLNLIVTIGRSSARVVRHFEGGIGVEFVRISALPFDAPPEPIG</sequence>
<feature type="domain" description="PilZ" evidence="1">
    <location>
        <begin position="114"/>
        <end position="188"/>
    </location>
</feature>
<proteinExistence type="predicted"/>
<dbReference type="RefSeq" id="WP_319845766.1">
    <property type="nucleotide sequence ID" value="NZ_JAXAFJ010000014.1"/>
</dbReference>
<organism evidence="2 3">
    <name type="scientific">Terrihabitans rhizophilus</name>
    <dbReference type="NCBI Taxonomy" id="3092662"/>
    <lineage>
        <taxon>Bacteria</taxon>
        <taxon>Pseudomonadati</taxon>
        <taxon>Pseudomonadota</taxon>
        <taxon>Alphaproteobacteria</taxon>
        <taxon>Hyphomicrobiales</taxon>
        <taxon>Terrihabitans</taxon>
    </lineage>
</organism>
<reference evidence="2 3" key="1">
    <citation type="submission" date="2023-11" db="EMBL/GenBank/DDBJ databases">
        <authorList>
            <person name="Bao R."/>
        </authorList>
    </citation>
    <scope>NUCLEOTIDE SEQUENCE [LARGE SCALE GENOMIC DNA]</scope>
    <source>
        <strain evidence="2 3">PJ23</strain>
    </source>
</reference>
<comment type="caution">
    <text evidence="2">The sequence shown here is derived from an EMBL/GenBank/DDBJ whole genome shotgun (WGS) entry which is preliminary data.</text>
</comment>
<dbReference type="EMBL" id="JAXAFJ010000014">
    <property type="protein sequence ID" value="MDX6807623.1"/>
    <property type="molecule type" value="Genomic_DNA"/>
</dbReference>
<dbReference type="Proteomes" id="UP001274321">
    <property type="component" value="Unassembled WGS sequence"/>
</dbReference>
<name>A0ABU4RRY5_9HYPH</name>
<evidence type="ECO:0000313" key="3">
    <source>
        <dbReference type="Proteomes" id="UP001274321"/>
    </source>
</evidence>
<feature type="domain" description="PilZ" evidence="1">
    <location>
        <begin position="11"/>
        <end position="97"/>
    </location>
</feature>
<gene>
    <name evidence="2" type="ORF">SCD90_16290</name>
</gene>
<accession>A0ABU4RRY5</accession>
<dbReference type="SUPFAM" id="SSF141371">
    <property type="entry name" value="PilZ domain-like"/>
    <property type="match status" value="2"/>
</dbReference>
<evidence type="ECO:0000259" key="1">
    <source>
        <dbReference type="Pfam" id="PF07238"/>
    </source>
</evidence>
<dbReference type="InterPro" id="IPR009875">
    <property type="entry name" value="PilZ_domain"/>
</dbReference>
<protein>
    <submittedName>
        <fullName evidence="2">PilZ domain-containing protein</fullName>
    </submittedName>
</protein>
<keyword evidence="3" id="KW-1185">Reference proteome</keyword>
<dbReference type="Pfam" id="PF07238">
    <property type="entry name" value="PilZ"/>
    <property type="match status" value="2"/>
</dbReference>